<proteinExistence type="predicted"/>
<reference evidence="1 2" key="1">
    <citation type="journal article" date="2019" name="Sci. Rep.">
        <title>Orb-weaving spider Araneus ventricosus genome elucidates the spidroin gene catalogue.</title>
        <authorList>
            <person name="Kono N."/>
            <person name="Nakamura H."/>
            <person name="Ohtoshi R."/>
            <person name="Moran D.A.P."/>
            <person name="Shinohara A."/>
            <person name="Yoshida Y."/>
            <person name="Fujiwara M."/>
            <person name="Mori M."/>
            <person name="Tomita M."/>
            <person name="Arakawa K."/>
        </authorList>
    </citation>
    <scope>NUCLEOTIDE SEQUENCE [LARGE SCALE GENOMIC DNA]</scope>
</reference>
<accession>A0A4Y2P6T3</accession>
<organism evidence="1 2">
    <name type="scientific">Araneus ventricosus</name>
    <name type="common">Orbweaver spider</name>
    <name type="synonym">Epeira ventricosa</name>
    <dbReference type="NCBI Taxonomy" id="182803"/>
    <lineage>
        <taxon>Eukaryota</taxon>
        <taxon>Metazoa</taxon>
        <taxon>Ecdysozoa</taxon>
        <taxon>Arthropoda</taxon>
        <taxon>Chelicerata</taxon>
        <taxon>Arachnida</taxon>
        <taxon>Araneae</taxon>
        <taxon>Araneomorphae</taxon>
        <taxon>Entelegynae</taxon>
        <taxon>Araneoidea</taxon>
        <taxon>Araneidae</taxon>
        <taxon>Araneus</taxon>
    </lineage>
</organism>
<comment type="caution">
    <text evidence="1">The sequence shown here is derived from an EMBL/GenBank/DDBJ whole genome shotgun (WGS) entry which is preliminary data.</text>
</comment>
<name>A0A4Y2P6T3_ARAVE</name>
<gene>
    <name evidence="1" type="ORF">AVEN_141789_1</name>
</gene>
<dbReference type="EMBL" id="BGPR01213510">
    <property type="protein sequence ID" value="GBN47134.1"/>
    <property type="molecule type" value="Genomic_DNA"/>
</dbReference>
<dbReference type="AlphaFoldDB" id="A0A4Y2P6T3"/>
<evidence type="ECO:0000313" key="1">
    <source>
        <dbReference type="EMBL" id="GBN47134.1"/>
    </source>
</evidence>
<feature type="non-terminal residue" evidence="1">
    <location>
        <position position="61"/>
    </location>
</feature>
<dbReference type="Proteomes" id="UP000499080">
    <property type="component" value="Unassembled WGS sequence"/>
</dbReference>
<protein>
    <submittedName>
        <fullName evidence="1">Uncharacterized protein</fullName>
    </submittedName>
</protein>
<evidence type="ECO:0000313" key="2">
    <source>
        <dbReference type="Proteomes" id="UP000499080"/>
    </source>
</evidence>
<sequence>MVSIANFLRLTRNFPCHASGVPRLVNESRCDSSSAEAGVLVVITGHGPTPPEGGTYYHRRE</sequence>
<keyword evidence="2" id="KW-1185">Reference proteome</keyword>